<reference evidence="5 6" key="1">
    <citation type="journal article" date="2019" name="Nat. Ecol. Evol.">
        <title>Megaphylogeny resolves global patterns of mushroom evolution.</title>
        <authorList>
            <person name="Varga T."/>
            <person name="Krizsan K."/>
            <person name="Foldi C."/>
            <person name="Dima B."/>
            <person name="Sanchez-Garcia M."/>
            <person name="Sanchez-Ramirez S."/>
            <person name="Szollosi G.J."/>
            <person name="Szarkandi J.G."/>
            <person name="Papp V."/>
            <person name="Albert L."/>
            <person name="Andreopoulos W."/>
            <person name="Angelini C."/>
            <person name="Antonin V."/>
            <person name="Barry K.W."/>
            <person name="Bougher N.L."/>
            <person name="Buchanan P."/>
            <person name="Buyck B."/>
            <person name="Bense V."/>
            <person name="Catcheside P."/>
            <person name="Chovatia M."/>
            <person name="Cooper J."/>
            <person name="Damon W."/>
            <person name="Desjardin D."/>
            <person name="Finy P."/>
            <person name="Geml J."/>
            <person name="Haridas S."/>
            <person name="Hughes K."/>
            <person name="Justo A."/>
            <person name="Karasinski D."/>
            <person name="Kautmanova I."/>
            <person name="Kiss B."/>
            <person name="Kocsube S."/>
            <person name="Kotiranta H."/>
            <person name="LaButti K.M."/>
            <person name="Lechner B.E."/>
            <person name="Liimatainen K."/>
            <person name="Lipzen A."/>
            <person name="Lukacs Z."/>
            <person name="Mihaltcheva S."/>
            <person name="Morgado L.N."/>
            <person name="Niskanen T."/>
            <person name="Noordeloos M.E."/>
            <person name="Ohm R.A."/>
            <person name="Ortiz-Santana B."/>
            <person name="Ovrebo C."/>
            <person name="Racz N."/>
            <person name="Riley R."/>
            <person name="Savchenko A."/>
            <person name="Shiryaev A."/>
            <person name="Soop K."/>
            <person name="Spirin V."/>
            <person name="Szebenyi C."/>
            <person name="Tomsovsky M."/>
            <person name="Tulloss R.E."/>
            <person name="Uehling J."/>
            <person name="Grigoriev I.V."/>
            <person name="Vagvolgyi C."/>
            <person name="Papp T."/>
            <person name="Martin F.M."/>
            <person name="Miettinen O."/>
            <person name="Hibbett D.S."/>
            <person name="Nagy L.G."/>
        </authorList>
    </citation>
    <scope>NUCLEOTIDE SEQUENCE [LARGE SCALE GENOMIC DNA]</scope>
    <source>
        <strain evidence="5 6">CBS 166.37</strain>
    </source>
</reference>
<protein>
    <recommendedName>
        <fullName evidence="4">Yeast cell wall synthesis Kre9/Knh1-like N-terminal domain-containing protein</fullName>
    </recommendedName>
</protein>
<dbReference type="GO" id="GO:0006078">
    <property type="term" value="P:(1-&gt;6)-beta-D-glucan biosynthetic process"/>
    <property type="evidence" value="ECO:0007669"/>
    <property type="project" value="InterPro"/>
</dbReference>
<accession>A0A5C3LGT0</accession>
<evidence type="ECO:0000259" key="4">
    <source>
        <dbReference type="Pfam" id="PF10342"/>
    </source>
</evidence>
<dbReference type="PANTHER" id="PTHR28154:SF1">
    <property type="entry name" value="CELL WALL SYNTHESIS PROTEIN KNH1-RELATED"/>
    <property type="match status" value="1"/>
</dbReference>
<proteinExistence type="predicted"/>
<feature type="signal peptide" evidence="3">
    <location>
        <begin position="1"/>
        <end position="17"/>
    </location>
</feature>
<evidence type="ECO:0000256" key="2">
    <source>
        <dbReference type="SAM" id="MobiDB-lite"/>
    </source>
</evidence>
<dbReference type="GO" id="GO:0042546">
    <property type="term" value="P:cell wall biogenesis"/>
    <property type="evidence" value="ECO:0007669"/>
    <property type="project" value="InterPro"/>
</dbReference>
<keyword evidence="1 3" id="KW-0732">Signal</keyword>
<gene>
    <name evidence="5" type="ORF">BDQ12DRAFT_693092</name>
</gene>
<dbReference type="Proteomes" id="UP000308652">
    <property type="component" value="Unassembled WGS sequence"/>
</dbReference>
<dbReference type="InterPro" id="IPR045328">
    <property type="entry name" value="Kre9/Knh1"/>
</dbReference>
<evidence type="ECO:0000313" key="6">
    <source>
        <dbReference type="Proteomes" id="UP000308652"/>
    </source>
</evidence>
<dbReference type="InterPro" id="IPR018466">
    <property type="entry name" value="Kre9/Knh1-like_N"/>
</dbReference>
<name>A0A5C3LGT0_9AGAR</name>
<dbReference type="PANTHER" id="PTHR28154">
    <property type="entry name" value="CELL WALL SYNTHESIS PROTEIN KNH1-RELATED"/>
    <property type="match status" value="1"/>
</dbReference>
<feature type="region of interest" description="Disordered" evidence="2">
    <location>
        <begin position="161"/>
        <end position="188"/>
    </location>
</feature>
<dbReference type="STRING" id="68775.A0A5C3LGT0"/>
<feature type="domain" description="Yeast cell wall synthesis Kre9/Knh1-like N-terminal" evidence="4">
    <location>
        <begin position="23"/>
        <end position="114"/>
    </location>
</feature>
<evidence type="ECO:0000313" key="5">
    <source>
        <dbReference type="EMBL" id="TFK32077.1"/>
    </source>
</evidence>
<sequence length="221" mass="22127">MFAAPLVLLALSAQAFATVFTTSPVASSTFSGGQEATITWMDGGSAPTLQDFGPAIVSIYVGNAQQQTRLQTIAPSVDVSQTSTIKFTPDPSIGPNSAEYFIRFESLNLKDANAPQFPALAFSAKFNMNNMSGQFNSSVQAQIAGQSTAPLVGATSAASASAGASSTGTPASTTAKSSSASATASKSGTSASASATQNAALGVKAGWFGVAVSALIGVTMF</sequence>
<organism evidence="5 6">
    <name type="scientific">Crucibulum laeve</name>
    <dbReference type="NCBI Taxonomy" id="68775"/>
    <lineage>
        <taxon>Eukaryota</taxon>
        <taxon>Fungi</taxon>
        <taxon>Dikarya</taxon>
        <taxon>Basidiomycota</taxon>
        <taxon>Agaricomycotina</taxon>
        <taxon>Agaricomycetes</taxon>
        <taxon>Agaricomycetidae</taxon>
        <taxon>Agaricales</taxon>
        <taxon>Agaricineae</taxon>
        <taxon>Nidulariaceae</taxon>
        <taxon>Crucibulum</taxon>
    </lineage>
</organism>
<evidence type="ECO:0000256" key="3">
    <source>
        <dbReference type="SAM" id="SignalP"/>
    </source>
</evidence>
<dbReference type="OrthoDB" id="2432613at2759"/>
<evidence type="ECO:0000256" key="1">
    <source>
        <dbReference type="ARBA" id="ARBA00022729"/>
    </source>
</evidence>
<dbReference type="Pfam" id="PF10342">
    <property type="entry name" value="Kre9_KNH"/>
    <property type="match status" value="1"/>
</dbReference>
<feature type="chain" id="PRO_5023079286" description="Yeast cell wall synthesis Kre9/Knh1-like N-terminal domain-containing protein" evidence="3">
    <location>
        <begin position="18"/>
        <end position="221"/>
    </location>
</feature>
<keyword evidence="6" id="KW-1185">Reference proteome</keyword>
<dbReference type="AlphaFoldDB" id="A0A5C3LGT0"/>
<dbReference type="EMBL" id="ML213688">
    <property type="protein sequence ID" value="TFK32077.1"/>
    <property type="molecule type" value="Genomic_DNA"/>
</dbReference>